<evidence type="ECO:0000259" key="9">
    <source>
        <dbReference type="PROSITE" id="PS50109"/>
    </source>
</evidence>
<dbReference type="InterPro" id="IPR036890">
    <property type="entry name" value="HATPase_C_sf"/>
</dbReference>
<dbReference type="SUPFAM" id="SSF55781">
    <property type="entry name" value="GAF domain-like"/>
    <property type="match status" value="1"/>
</dbReference>
<dbReference type="InterPro" id="IPR004358">
    <property type="entry name" value="Sig_transdc_His_kin-like_C"/>
</dbReference>
<keyword evidence="7" id="KW-0067">ATP-binding</keyword>
<evidence type="ECO:0000256" key="4">
    <source>
        <dbReference type="ARBA" id="ARBA00022679"/>
    </source>
</evidence>
<dbReference type="SUPFAM" id="SSF55874">
    <property type="entry name" value="ATPase domain of HSP90 chaperone/DNA topoisomerase II/histidine kinase"/>
    <property type="match status" value="1"/>
</dbReference>
<dbReference type="PRINTS" id="PR00344">
    <property type="entry name" value="BCTRLSENSOR"/>
</dbReference>
<organism evidence="10 11">
    <name type="scientific">Pelotalea chapellei</name>
    <dbReference type="NCBI Taxonomy" id="44671"/>
    <lineage>
        <taxon>Bacteria</taxon>
        <taxon>Pseudomonadati</taxon>
        <taxon>Thermodesulfobacteriota</taxon>
        <taxon>Desulfuromonadia</taxon>
        <taxon>Geobacterales</taxon>
        <taxon>Geobacteraceae</taxon>
        <taxon>Pelotalea</taxon>
    </lineage>
</organism>
<comment type="catalytic activity">
    <reaction evidence="1">
        <text>ATP + protein L-histidine = ADP + protein N-phospho-L-histidine.</text>
        <dbReference type="EC" id="2.7.13.3"/>
    </reaction>
</comment>
<evidence type="ECO:0000256" key="2">
    <source>
        <dbReference type="ARBA" id="ARBA00012438"/>
    </source>
</evidence>
<proteinExistence type="predicted"/>
<sequence length="458" mass="50233">MDDPGIPNKATDKKLTELVLLYQFSNTLLSTIRLNKLTHLILTALTSGTPPLFERAMLFLLNEKSGVLQGMLGVTLSSAADLVVVGGEENPLLSRWDISDEVISRQREAEICSNIKAMRIEVTADCPVIRQVVMENRLYHSDKVDCIECPSCASFRKLGATSFAAVPLLSREKSLGMVVVDNPNSGNKLSMDDLHFLQLFASQAGMAIENSMLYNRIEEAHSNLRDARERLLHGERLAAIGEMAANMAHELKNPLITIGGFSSRLLKVLPPEGREHRYAETIVREVSRLEKMLSDILAYSRKPTICYNLCELREILKECFDGCTTALEDYNVQLSASLGNHPWLLLGDAHQLKQVFLNLLLNACEAMTDGGTITIALEESLDKDLVTISISDTGGGIPVDMLSKIFAPFFTTKPNGTGLGLAIANRIVINHSGTLQVTNGARGAIFTVTLPLLQPEQS</sequence>
<dbReference type="Pfam" id="PF00512">
    <property type="entry name" value="HisKA"/>
    <property type="match status" value="1"/>
</dbReference>
<dbReference type="Gene3D" id="1.10.287.130">
    <property type="match status" value="1"/>
</dbReference>
<evidence type="ECO:0000256" key="8">
    <source>
        <dbReference type="ARBA" id="ARBA00023012"/>
    </source>
</evidence>
<dbReference type="PANTHER" id="PTHR43065:SF10">
    <property type="entry name" value="PEROXIDE STRESS-ACTIVATED HISTIDINE KINASE MAK3"/>
    <property type="match status" value="1"/>
</dbReference>
<dbReference type="InterPro" id="IPR005467">
    <property type="entry name" value="His_kinase_dom"/>
</dbReference>
<evidence type="ECO:0000313" key="10">
    <source>
        <dbReference type="EMBL" id="MBT1072707.1"/>
    </source>
</evidence>
<dbReference type="EMBL" id="JAHDYS010000012">
    <property type="protein sequence ID" value="MBT1072707.1"/>
    <property type="molecule type" value="Genomic_DNA"/>
</dbReference>
<keyword evidence="5" id="KW-0547">Nucleotide-binding</keyword>
<feature type="domain" description="Histidine kinase" evidence="9">
    <location>
        <begin position="246"/>
        <end position="454"/>
    </location>
</feature>
<keyword evidence="6" id="KW-0418">Kinase</keyword>
<dbReference type="Pfam" id="PF02518">
    <property type="entry name" value="HATPase_c"/>
    <property type="match status" value="1"/>
</dbReference>
<dbReference type="SMART" id="SM00388">
    <property type="entry name" value="HisKA"/>
    <property type="match status" value="1"/>
</dbReference>
<keyword evidence="8" id="KW-0902">Two-component regulatory system</keyword>
<evidence type="ECO:0000256" key="7">
    <source>
        <dbReference type="ARBA" id="ARBA00022840"/>
    </source>
</evidence>
<dbReference type="SMART" id="SM00387">
    <property type="entry name" value="HATPase_c"/>
    <property type="match status" value="1"/>
</dbReference>
<evidence type="ECO:0000256" key="5">
    <source>
        <dbReference type="ARBA" id="ARBA00022741"/>
    </source>
</evidence>
<dbReference type="SUPFAM" id="SSF47384">
    <property type="entry name" value="Homodimeric domain of signal transducing histidine kinase"/>
    <property type="match status" value="1"/>
</dbReference>
<keyword evidence="3" id="KW-0597">Phosphoprotein</keyword>
<dbReference type="Gene3D" id="3.30.565.10">
    <property type="entry name" value="Histidine kinase-like ATPase, C-terminal domain"/>
    <property type="match status" value="1"/>
</dbReference>
<name>A0ABS5UAJ3_9BACT</name>
<dbReference type="PANTHER" id="PTHR43065">
    <property type="entry name" value="SENSOR HISTIDINE KINASE"/>
    <property type="match status" value="1"/>
</dbReference>
<dbReference type="EC" id="2.7.13.3" evidence="2"/>
<evidence type="ECO:0000256" key="3">
    <source>
        <dbReference type="ARBA" id="ARBA00022553"/>
    </source>
</evidence>
<dbReference type="CDD" id="cd00082">
    <property type="entry name" value="HisKA"/>
    <property type="match status" value="1"/>
</dbReference>
<comment type="caution">
    <text evidence="10">The sequence shown here is derived from an EMBL/GenBank/DDBJ whole genome shotgun (WGS) entry which is preliminary data.</text>
</comment>
<evidence type="ECO:0000256" key="1">
    <source>
        <dbReference type="ARBA" id="ARBA00000085"/>
    </source>
</evidence>
<evidence type="ECO:0000313" key="11">
    <source>
        <dbReference type="Proteomes" id="UP000784128"/>
    </source>
</evidence>
<dbReference type="PROSITE" id="PS50109">
    <property type="entry name" value="HIS_KIN"/>
    <property type="match status" value="1"/>
</dbReference>
<protein>
    <recommendedName>
        <fullName evidence="2">histidine kinase</fullName>
        <ecNumber evidence="2">2.7.13.3</ecNumber>
    </recommendedName>
</protein>
<dbReference type="InterPro" id="IPR003661">
    <property type="entry name" value="HisK_dim/P_dom"/>
</dbReference>
<dbReference type="InterPro" id="IPR003018">
    <property type="entry name" value="GAF"/>
</dbReference>
<keyword evidence="11" id="KW-1185">Reference proteome</keyword>
<dbReference type="InterPro" id="IPR003594">
    <property type="entry name" value="HATPase_dom"/>
</dbReference>
<gene>
    <name evidence="10" type="ORF">KJB30_12990</name>
</gene>
<dbReference type="InterPro" id="IPR029016">
    <property type="entry name" value="GAF-like_dom_sf"/>
</dbReference>
<dbReference type="Proteomes" id="UP000784128">
    <property type="component" value="Unassembled WGS sequence"/>
</dbReference>
<dbReference type="RefSeq" id="WP_214299974.1">
    <property type="nucleotide sequence ID" value="NZ_JAHDYS010000012.1"/>
</dbReference>
<dbReference type="Pfam" id="PF01590">
    <property type="entry name" value="GAF"/>
    <property type="match status" value="1"/>
</dbReference>
<dbReference type="Gene3D" id="3.30.450.40">
    <property type="match status" value="1"/>
</dbReference>
<reference evidence="10 11" key="1">
    <citation type="submission" date="2021-05" db="EMBL/GenBank/DDBJ databases">
        <title>The draft genome of Geobacter chapellei DSM 13688.</title>
        <authorList>
            <person name="Xu Z."/>
            <person name="Masuda Y."/>
            <person name="Itoh H."/>
            <person name="Senoo K."/>
        </authorList>
    </citation>
    <scope>NUCLEOTIDE SEQUENCE [LARGE SCALE GENOMIC DNA]</scope>
    <source>
        <strain evidence="10 11">DSM 13688</strain>
    </source>
</reference>
<evidence type="ECO:0000256" key="6">
    <source>
        <dbReference type="ARBA" id="ARBA00022777"/>
    </source>
</evidence>
<keyword evidence="4" id="KW-0808">Transferase</keyword>
<dbReference type="InterPro" id="IPR036097">
    <property type="entry name" value="HisK_dim/P_sf"/>
</dbReference>
<dbReference type="SMART" id="SM00065">
    <property type="entry name" value="GAF"/>
    <property type="match status" value="1"/>
</dbReference>
<accession>A0ABS5UAJ3</accession>